<dbReference type="SUPFAM" id="SSF161111">
    <property type="entry name" value="Cation efflux protein transmembrane domain-like"/>
    <property type="match status" value="1"/>
</dbReference>
<evidence type="ECO:0000256" key="1">
    <source>
        <dbReference type="ARBA" id="ARBA00004141"/>
    </source>
</evidence>
<sequence>MLTSHRSYISDVYGNKPNWVSPGEEIRKADKVRLIVASVLCLIFMLAEIAGGILSNSLALITDAAHMLTDFGAFLVSLTSLFLAGRKRTRTMTFGFHRAEVIGALISILSIWLLTGILLYAAVQRIISLDFDIDASIMNVVLTMGKVALSAHIVIKSGENPTEVLKKATSIIYENIDVYEVTLQVEEEPAVIDVQN</sequence>
<gene>
    <name evidence="9" type="primary">Slc30a2</name>
    <name evidence="9" type="ORF">TNIN_398681</name>
</gene>
<reference evidence="9" key="1">
    <citation type="submission" date="2020-08" db="EMBL/GenBank/DDBJ databases">
        <title>Multicomponent nature underlies the extraordinary mechanical properties of spider dragline silk.</title>
        <authorList>
            <person name="Kono N."/>
            <person name="Nakamura H."/>
            <person name="Mori M."/>
            <person name="Yoshida Y."/>
            <person name="Ohtoshi R."/>
            <person name="Malay A.D."/>
            <person name="Moran D.A.P."/>
            <person name="Tomita M."/>
            <person name="Numata K."/>
            <person name="Arakawa K."/>
        </authorList>
    </citation>
    <scope>NUCLEOTIDE SEQUENCE</scope>
</reference>
<feature type="transmembrane region" description="Helical" evidence="7">
    <location>
        <begin position="64"/>
        <end position="84"/>
    </location>
</feature>
<keyword evidence="4" id="KW-0862">Zinc</keyword>
<keyword evidence="4" id="KW-0813">Transport</keyword>
<evidence type="ECO:0000313" key="10">
    <source>
        <dbReference type="Proteomes" id="UP000886998"/>
    </source>
</evidence>
<evidence type="ECO:0000259" key="8">
    <source>
        <dbReference type="Pfam" id="PF01545"/>
    </source>
</evidence>
<dbReference type="AlphaFoldDB" id="A0A8X6JCC6"/>
<keyword evidence="6 7" id="KW-0472">Membrane</keyword>
<dbReference type="InterPro" id="IPR027469">
    <property type="entry name" value="Cation_efflux_TMD_sf"/>
</dbReference>
<organism evidence="9 10">
    <name type="scientific">Trichonephila inaurata madagascariensis</name>
    <dbReference type="NCBI Taxonomy" id="2747483"/>
    <lineage>
        <taxon>Eukaryota</taxon>
        <taxon>Metazoa</taxon>
        <taxon>Ecdysozoa</taxon>
        <taxon>Arthropoda</taxon>
        <taxon>Chelicerata</taxon>
        <taxon>Arachnida</taxon>
        <taxon>Araneae</taxon>
        <taxon>Araneomorphae</taxon>
        <taxon>Entelegynae</taxon>
        <taxon>Araneoidea</taxon>
        <taxon>Nephilidae</taxon>
        <taxon>Trichonephila</taxon>
        <taxon>Trichonephila inaurata</taxon>
    </lineage>
</organism>
<dbReference type="GO" id="GO:0005886">
    <property type="term" value="C:plasma membrane"/>
    <property type="evidence" value="ECO:0007669"/>
    <property type="project" value="TreeGrafter"/>
</dbReference>
<dbReference type="OrthoDB" id="9944568at2759"/>
<evidence type="ECO:0000256" key="3">
    <source>
        <dbReference type="ARBA" id="ARBA00022692"/>
    </source>
</evidence>
<dbReference type="Gene3D" id="1.20.1510.10">
    <property type="entry name" value="Cation efflux protein transmembrane domain"/>
    <property type="match status" value="1"/>
</dbReference>
<keyword evidence="5 7" id="KW-1133">Transmembrane helix</keyword>
<dbReference type="GO" id="GO:0005385">
    <property type="term" value="F:zinc ion transmembrane transporter activity"/>
    <property type="evidence" value="ECO:0007669"/>
    <property type="project" value="TreeGrafter"/>
</dbReference>
<feature type="transmembrane region" description="Helical" evidence="7">
    <location>
        <begin position="104"/>
        <end position="123"/>
    </location>
</feature>
<dbReference type="InterPro" id="IPR002524">
    <property type="entry name" value="Cation_efflux"/>
</dbReference>
<feature type="domain" description="Cation efflux protein transmembrane" evidence="8">
    <location>
        <begin position="34"/>
        <end position="160"/>
    </location>
</feature>
<dbReference type="InterPro" id="IPR050681">
    <property type="entry name" value="CDF/SLC30A"/>
</dbReference>
<dbReference type="PANTHER" id="PTHR11562:SF17">
    <property type="entry name" value="RE54080P-RELATED"/>
    <property type="match status" value="1"/>
</dbReference>
<evidence type="ECO:0000313" key="9">
    <source>
        <dbReference type="EMBL" id="GFS57980.1"/>
    </source>
</evidence>
<keyword evidence="3 7" id="KW-0812">Transmembrane</keyword>
<comment type="similarity">
    <text evidence="2">Belongs to the cation diffusion facilitator (CDF) transporter (TC 2.A.4) family. SLC30A subfamily.</text>
</comment>
<keyword evidence="4" id="KW-0864">Zinc transport</keyword>
<evidence type="ECO:0000256" key="6">
    <source>
        <dbReference type="ARBA" id="ARBA00023136"/>
    </source>
</evidence>
<dbReference type="Pfam" id="PF01545">
    <property type="entry name" value="Cation_efflux"/>
    <property type="match status" value="1"/>
</dbReference>
<dbReference type="NCBIfam" id="TIGR01297">
    <property type="entry name" value="CDF"/>
    <property type="match status" value="1"/>
</dbReference>
<name>A0A8X6JCC6_9ARAC</name>
<accession>A0A8X6JCC6</accession>
<protein>
    <submittedName>
        <fullName evidence="9">Zinc transporter 2</fullName>
    </submittedName>
</protein>
<dbReference type="EMBL" id="BMAV01027299">
    <property type="protein sequence ID" value="GFS57980.1"/>
    <property type="molecule type" value="Genomic_DNA"/>
</dbReference>
<keyword evidence="4" id="KW-0406">Ion transport</keyword>
<proteinExistence type="inferred from homology"/>
<evidence type="ECO:0000256" key="4">
    <source>
        <dbReference type="ARBA" id="ARBA00022906"/>
    </source>
</evidence>
<evidence type="ECO:0000256" key="7">
    <source>
        <dbReference type="SAM" id="Phobius"/>
    </source>
</evidence>
<evidence type="ECO:0000256" key="5">
    <source>
        <dbReference type="ARBA" id="ARBA00022989"/>
    </source>
</evidence>
<keyword evidence="10" id="KW-1185">Reference proteome</keyword>
<dbReference type="GO" id="GO:0010043">
    <property type="term" value="P:response to zinc ion"/>
    <property type="evidence" value="ECO:0007669"/>
    <property type="project" value="TreeGrafter"/>
</dbReference>
<evidence type="ECO:0000256" key="2">
    <source>
        <dbReference type="ARBA" id="ARBA00008873"/>
    </source>
</evidence>
<dbReference type="Proteomes" id="UP000886998">
    <property type="component" value="Unassembled WGS sequence"/>
</dbReference>
<comment type="subcellular location">
    <subcellularLocation>
        <location evidence="1">Membrane</location>
        <topology evidence="1">Multi-pass membrane protein</topology>
    </subcellularLocation>
</comment>
<dbReference type="InterPro" id="IPR058533">
    <property type="entry name" value="Cation_efflux_TM"/>
</dbReference>
<comment type="caution">
    <text evidence="9">The sequence shown here is derived from an EMBL/GenBank/DDBJ whole genome shotgun (WGS) entry which is preliminary data.</text>
</comment>
<dbReference type="PANTHER" id="PTHR11562">
    <property type="entry name" value="CATION EFFLUX PROTEIN/ ZINC TRANSPORTER"/>
    <property type="match status" value="1"/>
</dbReference>
<feature type="transmembrane region" description="Helical" evidence="7">
    <location>
        <begin position="34"/>
        <end position="58"/>
    </location>
</feature>